<feature type="region of interest" description="Disordered" evidence="6">
    <location>
        <begin position="381"/>
        <end position="435"/>
    </location>
</feature>
<feature type="compositionally biased region" description="Acidic residues" evidence="6">
    <location>
        <begin position="390"/>
        <end position="424"/>
    </location>
</feature>
<evidence type="ECO:0000256" key="4">
    <source>
        <dbReference type="ARBA" id="ARBA00022833"/>
    </source>
</evidence>
<gene>
    <name evidence="8" type="ORF">CCM_06228</name>
</gene>
<keyword evidence="9" id="KW-1185">Reference proteome</keyword>
<dbReference type="HOGENOM" id="CLU_048898_0_0_1"/>
<evidence type="ECO:0000259" key="7">
    <source>
        <dbReference type="PROSITE" id="PS50103"/>
    </source>
</evidence>
<evidence type="ECO:0000313" key="8">
    <source>
        <dbReference type="EMBL" id="EGX92068.1"/>
    </source>
</evidence>
<dbReference type="VEuPathDB" id="FungiDB:CCM_06228"/>
<dbReference type="InterPro" id="IPR036855">
    <property type="entry name" value="Znf_CCCH_sf"/>
</dbReference>
<accession>G3JJI0</accession>
<feature type="zinc finger region" description="C3H1-type" evidence="5">
    <location>
        <begin position="300"/>
        <end position="326"/>
    </location>
</feature>
<feature type="region of interest" description="Disordered" evidence="6">
    <location>
        <begin position="21"/>
        <end position="40"/>
    </location>
</feature>
<dbReference type="Proteomes" id="UP000001610">
    <property type="component" value="Unassembled WGS sequence"/>
</dbReference>
<sequence>MSEQDRELLDRISALAGQINRHKNQRAGFQPSQSSRDYRHQNIHYRGNAYRGRGYRVGRPPAVHRHRTLTLNAQPSSSESTPSTPVSSTDNAQWVSKTDRHKQLINASIYQQQAQSRAQAMEETRQRNLTQQKSSERSRFNNFLQHTYNAQKQAQAEISIGNIRFLVRDGGKKLVRAADNSSDAPLTPKSTIVAGVRFHRTKTGNLVANRVIKEHRRSGAVQKVDELCKIFSTTGNFSFSAADGSDATNKFRGTYRGSCRKGPSCRYQHDPHKVAICKDFLKDGRCINGEHCDLSHELTLERVPNCLHFAKGNCSNANCQYSHSAALPSAPVCENFGYRGYCDKAATCTERHVFECPAFSNTGTCKTKGCKLLHRERASVLRNQVRQEQDDTMEDISSEEESADSDDVDSDDVAEYLEADEGDSDFEHGKDFIPL</sequence>
<organism evidence="8 9">
    <name type="scientific">Cordyceps militaris (strain CM01)</name>
    <name type="common">Caterpillar fungus</name>
    <dbReference type="NCBI Taxonomy" id="983644"/>
    <lineage>
        <taxon>Eukaryota</taxon>
        <taxon>Fungi</taxon>
        <taxon>Dikarya</taxon>
        <taxon>Ascomycota</taxon>
        <taxon>Pezizomycotina</taxon>
        <taxon>Sordariomycetes</taxon>
        <taxon>Hypocreomycetidae</taxon>
        <taxon>Hypocreales</taxon>
        <taxon>Cordycipitaceae</taxon>
        <taxon>Cordyceps</taxon>
    </lineage>
</organism>
<evidence type="ECO:0000256" key="1">
    <source>
        <dbReference type="ARBA" id="ARBA00022723"/>
    </source>
</evidence>
<dbReference type="EMBL" id="JH126402">
    <property type="protein sequence ID" value="EGX92068.1"/>
    <property type="molecule type" value="Genomic_DNA"/>
</dbReference>
<dbReference type="InterPro" id="IPR000571">
    <property type="entry name" value="Znf_CCCH"/>
</dbReference>
<proteinExistence type="predicted"/>
<dbReference type="InParanoid" id="G3JJI0"/>
<feature type="domain" description="C3H1-type" evidence="7">
    <location>
        <begin position="271"/>
        <end position="299"/>
    </location>
</feature>
<feature type="region of interest" description="Disordered" evidence="6">
    <location>
        <begin position="71"/>
        <end position="96"/>
    </location>
</feature>
<dbReference type="SUPFAM" id="SSF90229">
    <property type="entry name" value="CCCH zinc finger"/>
    <property type="match status" value="1"/>
</dbReference>
<dbReference type="OrthoDB" id="410307at2759"/>
<dbReference type="FunFam" id="4.10.1000.10:FF:000022">
    <property type="entry name" value="Zinc finger CCCH domain-containing protein 7"/>
    <property type="match status" value="1"/>
</dbReference>
<evidence type="ECO:0000256" key="2">
    <source>
        <dbReference type="ARBA" id="ARBA00022737"/>
    </source>
</evidence>
<keyword evidence="4 5" id="KW-0862">Zinc</keyword>
<reference evidence="8 9" key="1">
    <citation type="journal article" date="2011" name="Genome Biol.">
        <title>Genome sequence of the insect pathogenic fungus Cordyceps militaris, a valued traditional Chinese medicine.</title>
        <authorList>
            <person name="Zheng P."/>
            <person name="Xia Y."/>
            <person name="Xiao G."/>
            <person name="Xiong C."/>
            <person name="Hu X."/>
            <person name="Zhang S."/>
            <person name="Zheng H."/>
            <person name="Huang Y."/>
            <person name="Zhou Y."/>
            <person name="Wang S."/>
            <person name="Zhao G.P."/>
            <person name="Liu X."/>
            <person name="St Leger R.J."/>
            <person name="Wang C."/>
        </authorList>
    </citation>
    <scope>NUCLEOTIDE SEQUENCE [LARGE SCALE GENOMIC DNA]</scope>
    <source>
        <strain evidence="8 9">CM01</strain>
    </source>
</reference>
<dbReference type="STRING" id="983644.G3JJI0"/>
<evidence type="ECO:0000313" key="9">
    <source>
        <dbReference type="Proteomes" id="UP000001610"/>
    </source>
</evidence>
<feature type="domain" description="C3H1-type" evidence="7">
    <location>
        <begin position="327"/>
        <end position="355"/>
    </location>
</feature>
<feature type="zinc finger region" description="C3H1-type" evidence="5">
    <location>
        <begin position="271"/>
        <end position="299"/>
    </location>
</feature>
<dbReference type="GO" id="GO:0005634">
    <property type="term" value="C:nucleus"/>
    <property type="evidence" value="ECO:0007669"/>
    <property type="project" value="TreeGrafter"/>
</dbReference>
<keyword evidence="2" id="KW-0677">Repeat</keyword>
<dbReference type="FunFam" id="4.10.1000.10:FF:000035">
    <property type="entry name" value="CCCH zinc finger protein, variant"/>
    <property type="match status" value="1"/>
</dbReference>
<feature type="zinc finger region" description="C3H1-type" evidence="5">
    <location>
        <begin position="327"/>
        <end position="355"/>
    </location>
</feature>
<evidence type="ECO:0000256" key="3">
    <source>
        <dbReference type="ARBA" id="ARBA00022771"/>
    </source>
</evidence>
<feature type="compositionally biased region" description="Basic and acidic residues" evidence="6">
    <location>
        <begin position="425"/>
        <end position="435"/>
    </location>
</feature>
<dbReference type="GO" id="GO:0008270">
    <property type="term" value="F:zinc ion binding"/>
    <property type="evidence" value="ECO:0007669"/>
    <property type="project" value="UniProtKB-KW"/>
</dbReference>
<dbReference type="PANTHER" id="PTHR46156">
    <property type="entry name" value="CCCH ZINGC FINGER"/>
    <property type="match status" value="1"/>
</dbReference>
<dbReference type="eggNOG" id="KOG1492">
    <property type="taxonomic scope" value="Eukaryota"/>
</dbReference>
<name>G3JJI0_CORMM</name>
<evidence type="ECO:0000256" key="5">
    <source>
        <dbReference type="PROSITE-ProRule" id="PRU00723"/>
    </source>
</evidence>
<evidence type="ECO:0000256" key="6">
    <source>
        <dbReference type="SAM" id="MobiDB-lite"/>
    </source>
</evidence>
<feature type="compositionally biased region" description="Low complexity" evidence="6">
    <location>
        <begin position="75"/>
        <end position="89"/>
    </location>
</feature>
<dbReference type="AlphaFoldDB" id="G3JJI0"/>
<feature type="region of interest" description="Disordered" evidence="6">
    <location>
        <begin position="115"/>
        <end position="137"/>
    </location>
</feature>
<feature type="domain" description="C3H1-type" evidence="7">
    <location>
        <begin position="300"/>
        <end position="326"/>
    </location>
</feature>
<dbReference type="RefSeq" id="XP_006671432.1">
    <property type="nucleotide sequence ID" value="XM_006671369.1"/>
</dbReference>
<keyword evidence="1 5" id="KW-0479">Metal-binding</keyword>
<dbReference type="PROSITE" id="PS50103">
    <property type="entry name" value="ZF_C3H1"/>
    <property type="match status" value="3"/>
</dbReference>
<dbReference type="SMART" id="SM00356">
    <property type="entry name" value="ZnF_C3H1"/>
    <property type="match status" value="4"/>
</dbReference>
<keyword evidence="3 5" id="KW-0863">Zinc-finger</keyword>
<dbReference type="Gene3D" id="4.10.1000.10">
    <property type="entry name" value="Zinc finger, CCCH-type"/>
    <property type="match status" value="2"/>
</dbReference>
<dbReference type="PANTHER" id="PTHR46156:SF1">
    <property type="entry name" value="ZINC FINGER CCCH DOMAIN-CONTAINING PROTEIN 3"/>
    <property type="match status" value="1"/>
</dbReference>
<dbReference type="OMA" id="CKRFTST"/>
<dbReference type="GeneID" id="18168243"/>
<dbReference type="KEGG" id="cmt:CCM_06228"/>
<protein>
    <submittedName>
        <fullName evidence="8">CCCH zinc finger protein</fullName>
    </submittedName>
</protein>